<dbReference type="Proteomes" id="UP001597304">
    <property type="component" value="Unassembled WGS sequence"/>
</dbReference>
<comment type="caution">
    <text evidence="1">The sequence shown here is derived from an EMBL/GenBank/DDBJ whole genome shotgun (WGS) entry which is preliminary data.</text>
</comment>
<gene>
    <name evidence="1" type="ORF">ACFSF0_03870</name>
</gene>
<dbReference type="RefSeq" id="WP_147913384.1">
    <property type="nucleotide sequence ID" value="NZ_JBHUEJ010000008.1"/>
</dbReference>
<evidence type="ECO:0000313" key="2">
    <source>
        <dbReference type="Proteomes" id="UP001597304"/>
    </source>
</evidence>
<dbReference type="EMBL" id="JBHUEJ010000008">
    <property type="protein sequence ID" value="MFD1709729.1"/>
    <property type="molecule type" value="Genomic_DNA"/>
</dbReference>
<reference evidence="2" key="1">
    <citation type="journal article" date="2019" name="Int. J. Syst. Evol. Microbiol.">
        <title>The Global Catalogue of Microorganisms (GCM) 10K type strain sequencing project: providing services to taxonomists for standard genome sequencing and annotation.</title>
        <authorList>
            <consortium name="The Broad Institute Genomics Platform"/>
            <consortium name="The Broad Institute Genome Sequencing Center for Infectious Disease"/>
            <person name="Wu L."/>
            <person name="Ma J."/>
        </authorList>
    </citation>
    <scope>NUCLEOTIDE SEQUENCE [LARGE SCALE GENOMIC DNA]</scope>
    <source>
        <strain evidence="2">LMG 29247</strain>
    </source>
</reference>
<accession>A0ABW4KPN4</accession>
<sequence length="124" mass="13889">MRTQYAGTPTGTGPALPQYLSDAEARQQDEAAYERALYPAPSAAERTLEVLTDDPDECFIAAEIGEYDGEREALGLLLSVLADHKENKTGREADILRRCDQLIDLVFKNRGDDYWRGVDRRKAI</sequence>
<protein>
    <submittedName>
        <fullName evidence="1">Uncharacterized protein</fullName>
    </submittedName>
</protein>
<evidence type="ECO:0000313" key="1">
    <source>
        <dbReference type="EMBL" id="MFD1709729.1"/>
    </source>
</evidence>
<proteinExistence type="predicted"/>
<name>A0ABW4KPN4_9BURK</name>
<keyword evidence="2" id="KW-1185">Reference proteome</keyword>
<organism evidence="1 2">
    <name type="scientific">Ottowia flava</name>
    <dbReference type="NCBI Taxonomy" id="2675430"/>
    <lineage>
        <taxon>Bacteria</taxon>
        <taxon>Pseudomonadati</taxon>
        <taxon>Pseudomonadota</taxon>
        <taxon>Betaproteobacteria</taxon>
        <taxon>Burkholderiales</taxon>
        <taxon>Comamonadaceae</taxon>
        <taxon>Ottowia</taxon>
    </lineage>
</organism>